<evidence type="ECO:0000313" key="3">
    <source>
        <dbReference type="Proteomes" id="UP000782705"/>
    </source>
</evidence>
<gene>
    <name evidence="2" type="ORF">BAU17_01365</name>
</gene>
<dbReference type="Gene3D" id="3.90.70.10">
    <property type="entry name" value="Cysteine proteinases"/>
    <property type="match status" value="1"/>
</dbReference>
<dbReference type="Pfam" id="PF13529">
    <property type="entry name" value="Peptidase_C39_2"/>
    <property type="match status" value="1"/>
</dbReference>
<dbReference type="PANTHER" id="PTHR37806">
    <property type="entry name" value="LMO0724 PROTEIN"/>
    <property type="match status" value="1"/>
</dbReference>
<dbReference type="InterPro" id="IPR039564">
    <property type="entry name" value="Peptidase_C39-like"/>
</dbReference>
<comment type="caution">
    <text evidence="2">The sequence shown here is derived from an EMBL/GenBank/DDBJ whole genome shotgun (WGS) entry which is preliminary data.</text>
</comment>
<reference evidence="2 3" key="1">
    <citation type="submission" date="2016-06" db="EMBL/GenBank/DDBJ databases">
        <title>Four novel species of enterococci isolated from chicken manure.</title>
        <authorList>
            <person name="Van Tyne D."/>
        </authorList>
    </citation>
    <scope>NUCLEOTIDE SEQUENCE [LARGE SCALE GENOMIC DNA]</scope>
    <source>
        <strain evidence="2 3">CU12B</strain>
    </source>
</reference>
<evidence type="ECO:0000313" key="2">
    <source>
        <dbReference type="EMBL" id="KAF1302226.1"/>
    </source>
</evidence>
<evidence type="ECO:0000259" key="1">
    <source>
        <dbReference type="Pfam" id="PF13529"/>
    </source>
</evidence>
<keyword evidence="3" id="KW-1185">Reference proteome</keyword>
<protein>
    <recommendedName>
        <fullName evidence="1">Peptidase C39-like domain-containing protein</fullName>
    </recommendedName>
</protein>
<organism evidence="2 3">
    <name type="scientific">Candidatus Enterococcus willemsii</name>
    <dbReference type="NCBI Taxonomy" id="1857215"/>
    <lineage>
        <taxon>Bacteria</taxon>
        <taxon>Bacillati</taxon>
        <taxon>Bacillota</taxon>
        <taxon>Bacilli</taxon>
        <taxon>Lactobacillales</taxon>
        <taxon>Enterococcaceae</taxon>
        <taxon>Enterococcus</taxon>
    </lineage>
</organism>
<feature type="domain" description="Peptidase C39-like" evidence="1">
    <location>
        <begin position="6"/>
        <end position="156"/>
    </location>
</feature>
<name>A0ABQ6YWZ6_9ENTE</name>
<proteinExistence type="predicted"/>
<dbReference type="EMBL" id="MAEL01000054">
    <property type="protein sequence ID" value="KAF1302226.1"/>
    <property type="molecule type" value="Genomic_DNA"/>
</dbReference>
<accession>A0ABQ6YWZ6</accession>
<dbReference type="Proteomes" id="UP000782705">
    <property type="component" value="Unassembled WGS sequence"/>
</dbReference>
<dbReference type="PANTHER" id="PTHR37806:SF1">
    <property type="entry name" value="PEPTIDASE C39-LIKE DOMAIN-CONTAINING PROTEIN"/>
    <property type="match status" value="1"/>
</dbReference>
<sequence>MAEPALENGSGVTALSMLLNYYRIGTSKNELAAKLPVVPYEAEDGIHGDPTKAFVGNIESGKALGVYADPLAVVAQEIVGDSYQVVSSSQTPFEEVLEQVQKNRPVWIATSENLQIPKNKDYQTWETETSILTVPKKIHAVVIVGMDQYRVYVNDPLGEKEKELKIGELKEIYERTGSQSLYLRKR</sequence>